<dbReference type="EMBL" id="ASGY01000188">
    <property type="protein sequence ID" value="KGE65428.1"/>
    <property type="molecule type" value="Genomic_DNA"/>
</dbReference>
<organism evidence="2 3">
    <name type="scientific">Pseudomonas fluorescens LMG 5329</name>
    <dbReference type="NCBI Taxonomy" id="1324332"/>
    <lineage>
        <taxon>Bacteria</taxon>
        <taxon>Pseudomonadati</taxon>
        <taxon>Pseudomonadota</taxon>
        <taxon>Gammaproteobacteria</taxon>
        <taxon>Pseudomonadales</taxon>
        <taxon>Pseudomonadaceae</taxon>
        <taxon>Pseudomonas</taxon>
    </lineage>
</organism>
<dbReference type="GO" id="GO:0004386">
    <property type="term" value="F:helicase activity"/>
    <property type="evidence" value="ECO:0007669"/>
    <property type="project" value="UniProtKB-KW"/>
</dbReference>
<evidence type="ECO:0000256" key="1">
    <source>
        <dbReference type="SAM" id="Phobius"/>
    </source>
</evidence>
<dbReference type="NCBIfam" id="NF041600">
    <property type="entry name" value="cyt_ox_CcoM"/>
    <property type="match status" value="1"/>
</dbReference>
<gene>
    <name evidence="2" type="ORF">K814_0124105</name>
</gene>
<dbReference type="GeneID" id="88823730"/>
<proteinExistence type="predicted"/>
<dbReference type="AlphaFoldDB" id="A0A0A1YU07"/>
<keyword evidence="1" id="KW-0472">Membrane</keyword>
<feature type="transmembrane region" description="Helical" evidence="1">
    <location>
        <begin position="6"/>
        <end position="29"/>
    </location>
</feature>
<dbReference type="RefSeq" id="WP_003172387.1">
    <property type="nucleotide sequence ID" value="NZ_ASGY01000188.1"/>
</dbReference>
<sequence length="38" mass="4349">MFIDNVVFAGVLTVSLMVLFFVGFGIFIWKDANKRKKP</sequence>
<evidence type="ECO:0000313" key="3">
    <source>
        <dbReference type="Proteomes" id="UP000030060"/>
    </source>
</evidence>
<keyword evidence="2" id="KW-0067">ATP-binding</keyword>
<protein>
    <submittedName>
        <fullName evidence="2">ATP-dependent helicase</fullName>
    </submittedName>
</protein>
<dbReference type="Proteomes" id="UP000030060">
    <property type="component" value="Unassembled WGS sequence"/>
</dbReference>
<dbReference type="InterPro" id="IPR048085">
    <property type="entry name" value="Cyt_ox_CcoM-like"/>
</dbReference>
<reference evidence="2 3" key="1">
    <citation type="journal article" date="2013" name="Genome Announc.">
        <title>Draft Genome Sequence of Pseudomonas fluorescens LMG 5329, a White Line-Inducing Principle-Producing Bioindicator for the Mushroom Pathogen Pseudomonas tolaasii.</title>
        <authorList>
            <person name="Ghequire M.G."/>
            <person name="Rokni-Zadeh H."/>
            <person name="Zarrineh P."/>
            <person name="De Mot R."/>
        </authorList>
    </citation>
    <scope>NUCLEOTIDE SEQUENCE [LARGE SCALE GENOMIC DNA]</scope>
    <source>
        <strain evidence="2 3">LMG 5329</strain>
    </source>
</reference>
<comment type="caution">
    <text evidence="2">The sequence shown here is derived from an EMBL/GenBank/DDBJ whole genome shotgun (WGS) entry which is preliminary data.</text>
</comment>
<accession>A0A0A1YU07</accession>
<keyword evidence="2" id="KW-0378">Hydrolase</keyword>
<keyword evidence="1" id="KW-0812">Transmembrane</keyword>
<keyword evidence="2" id="KW-0347">Helicase</keyword>
<keyword evidence="2" id="KW-0547">Nucleotide-binding</keyword>
<name>A0A0A1YU07_PSEFL</name>
<evidence type="ECO:0000313" key="2">
    <source>
        <dbReference type="EMBL" id="KGE65428.1"/>
    </source>
</evidence>
<keyword evidence="1" id="KW-1133">Transmembrane helix</keyword>